<evidence type="ECO:0000313" key="1">
    <source>
        <dbReference type="EMBL" id="OUL58505.1"/>
    </source>
</evidence>
<protein>
    <submittedName>
        <fullName evidence="1">ATPase</fullName>
    </submittedName>
</protein>
<reference evidence="1 2" key="1">
    <citation type="submission" date="2017-02" db="EMBL/GenBank/DDBJ databases">
        <title>Pseudoalteromonas ulvae TC14 Genome.</title>
        <authorList>
            <person name="Molmeret M."/>
        </authorList>
    </citation>
    <scope>NUCLEOTIDE SEQUENCE [LARGE SCALE GENOMIC DNA]</scope>
    <source>
        <strain evidence="1">TC14</strain>
    </source>
</reference>
<dbReference type="AlphaFoldDB" id="A0A244CSC2"/>
<dbReference type="Pfam" id="PF04315">
    <property type="entry name" value="EpmC"/>
    <property type="match status" value="1"/>
</dbReference>
<name>A0A244CSC2_PSEDV</name>
<dbReference type="Proteomes" id="UP000194841">
    <property type="component" value="Unassembled WGS sequence"/>
</dbReference>
<accession>A0A244CSC2</accession>
<sequence length="189" mass="22031">MHHITDLMSLFDETFFASHQTRLIKGQDEPIYLPADQSCSFHQIVFAHGYFASALHEIAHWLVAGEQRRLQEDYGYWYCPDGRDEQQQVAFQTVEVKPQAIEWLLCAAAGFKFNVSCDNLNGVQPCRVSFQREVYQRVMYLLQQGLNARTEAFLRVLAHFYGTPWPMKVSQFTWHDDLTIQPQEACHEI</sequence>
<dbReference type="InterPro" id="IPR007411">
    <property type="entry name" value="EpmC"/>
</dbReference>
<comment type="caution">
    <text evidence="1">The sequence shown here is derived from an EMBL/GenBank/DDBJ whole genome shotgun (WGS) entry which is preliminary data.</text>
</comment>
<dbReference type="OrthoDB" id="5298591at2"/>
<gene>
    <name evidence="1" type="ORF">B1199_09280</name>
</gene>
<proteinExistence type="predicted"/>
<evidence type="ECO:0000313" key="2">
    <source>
        <dbReference type="Proteomes" id="UP000194841"/>
    </source>
</evidence>
<dbReference type="EMBL" id="MWPV01000002">
    <property type="protein sequence ID" value="OUL58505.1"/>
    <property type="molecule type" value="Genomic_DNA"/>
</dbReference>
<dbReference type="RefSeq" id="WP_086743808.1">
    <property type="nucleotide sequence ID" value="NZ_MWPV01000002.1"/>
</dbReference>
<organism evidence="1 2">
    <name type="scientific">Pseudoalteromonas ulvae</name>
    <dbReference type="NCBI Taxonomy" id="107327"/>
    <lineage>
        <taxon>Bacteria</taxon>
        <taxon>Pseudomonadati</taxon>
        <taxon>Pseudomonadota</taxon>
        <taxon>Gammaproteobacteria</taxon>
        <taxon>Alteromonadales</taxon>
        <taxon>Pseudoalteromonadaceae</taxon>
        <taxon>Pseudoalteromonas</taxon>
    </lineage>
</organism>
<keyword evidence="2" id="KW-1185">Reference proteome</keyword>